<dbReference type="EnsemblPlants" id="TraesCS2A02G266900.1">
    <property type="protein sequence ID" value="TraesCS2A02G266900.1.cds1"/>
    <property type="gene ID" value="TraesCS2A02G266900"/>
</dbReference>
<protein>
    <recommendedName>
        <fullName evidence="4">Glycine-rich protein</fullName>
    </recommendedName>
</protein>
<dbReference type="Gramene" id="TraesNOR2A03G00707810.1">
    <property type="protein sequence ID" value="TraesNOR2A03G00707810.1.CDS1"/>
    <property type="gene ID" value="TraesNOR2A03G00707810"/>
</dbReference>
<reference evidence="2" key="1">
    <citation type="submission" date="2018-08" db="EMBL/GenBank/DDBJ databases">
        <authorList>
            <person name="Rossello M."/>
        </authorList>
    </citation>
    <scope>NUCLEOTIDE SEQUENCE [LARGE SCALE GENOMIC DNA]</scope>
    <source>
        <strain evidence="2">cv. Chinese Spring</strain>
    </source>
</reference>
<dbReference type="Gramene" id="TraesSTA2A03G00696860.1">
    <property type="protein sequence ID" value="TraesSTA2A03G00696860.1.CDS1"/>
    <property type="gene ID" value="TraesSTA2A03G00696860"/>
</dbReference>
<evidence type="ECO:0008006" key="4">
    <source>
        <dbReference type="Google" id="ProtNLM"/>
    </source>
</evidence>
<dbReference type="Gramene" id="TraesMAC2A03G00697140.1">
    <property type="protein sequence ID" value="TraesMAC2A03G00697140.1.CDS1"/>
    <property type="gene ID" value="TraesMAC2A03G00697140"/>
</dbReference>
<dbReference type="PANTHER" id="PTHR34789">
    <property type="entry name" value="EXPRESSED PROTEIN"/>
    <property type="match status" value="1"/>
</dbReference>
<dbReference type="Gramene" id="TraesWEE_scaffold_135248_01G000100.1">
    <property type="protein sequence ID" value="TraesWEE_scaffold_135248_01G000100.1"/>
    <property type="gene ID" value="TraesWEE_scaffold_135248_01G000100"/>
</dbReference>
<dbReference type="PaxDb" id="4565-Traes_2AL_8D6C1E9CE.1"/>
<feature type="signal peptide" evidence="1">
    <location>
        <begin position="1"/>
        <end position="28"/>
    </location>
</feature>
<evidence type="ECO:0000313" key="3">
    <source>
        <dbReference type="Proteomes" id="UP000019116"/>
    </source>
</evidence>
<keyword evidence="3" id="KW-1185">Reference proteome</keyword>
<dbReference type="OMA" id="FFVSATH"/>
<keyword evidence="1" id="KW-0732">Signal</keyword>
<accession>A0A3B6AXJ2</accession>
<dbReference type="Gramene" id="TraesLAC2A03G00702350.1">
    <property type="protein sequence ID" value="TraesLAC2A03G00702350.1.CDS1"/>
    <property type="gene ID" value="TraesLAC2A03G00702350"/>
</dbReference>
<dbReference type="Gramene" id="TraesCAD_scaffold_122642_01G000100.1">
    <property type="protein sequence ID" value="TraesCAD_scaffold_122642_01G000100.1"/>
    <property type="gene ID" value="TraesCAD_scaffold_122642_01G000100"/>
</dbReference>
<reference evidence="2" key="2">
    <citation type="submission" date="2018-10" db="UniProtKB">
        <authorList>
            <consortium name="EnsemblPlants"/>
        </authorList>
    </citation>
    <scope>IDENTIFICATION</scope>
</reference>
<dbReference type="RefSeq" id="XP_044453193.1">
    <property type="nucleotide sequence ID" value="XM_044597258.1"/>
</dbReference>
<dbReference type="Gramene" id="TraesSYM2A03G00705330.1">
    <property type="protein sequence ID" value="TraesSYM2A03G00705330.1.CDS1"/>
    <property type="gene ID" value="TraesSYM2A03G00705330"/>
</dbReference>
<proteinExistence type="predicted"/>
<dbReference type="Gramene" id="TraesARI2A03G00705710.1">
    <property type="protein sequence ID" value="TraesARI2A03G00705710.1.CDS1"/>
    <property type="gene ID" value="TraesARI2A03G00705710"/>
</dbReference>
<dbReference type="AlphaFoldDB" id="A0A3B6AXJ2"/>
<evidence type="ECO:0000256" key="1">
    <source>
        <dbReference type="SAM" id="SignalP"/>
    </source>
</evidence>
<dbReference type="Gramene" id="TraesJAG2A03G00699020.1">
    <property type="protein sequence ID" value="TraesJAG2A03G00699020.1.CDS1"/>
    <property type="gene ID" value="TraesJAG2A03G00699020"/>
</dbReference>
<dbReference type="Gramene" id="TraesJUL2A03G00703230.1">
    <property type="protein sequence ID" value="TraesJUL2A03G00703230.1.CDS1"/>
    <property type="gene ID" value="TraesJUL2A03G00703230"/>
</dbReference>
<dbReference type="Gramene" id="TraesPARA_EIv1.0_0398840.1">
    <property type="protein sequence ID" value="TraesPARA_EIv1.0_0398840.1.CDS1"/>
    <property type="gene ID" value="TraesPARA_EIv1.0_0398840"/>
</dbReference>
<dbReference type="Proteomes" id="UP000019116">
    <property type="component" value="Chromosome 2A"/>
</dbReference>
<sequence>MAPAGGRTTHLLLLALLLSFVLASSADGSYPEHPSPGAGGFFSGIPWFRGGQPSGARGAGGMGAGFGGGWGAGGVGPGGGFARRGVVQPSVVCAEQGPCYQQRLTCPSKCFSSYSYHGKNGGGGGGGGGCSFDCTSCEAHC</sequence>
<dbReference type="OrthoDB" id="1107388at2759"/>
<dbReference type="Gramene" id="TraesROB_scaffold_129897_01G000100.1">
    <property type="protein sequence ID" value="TraesROB_scaffold_129897_01G000100.1"/>
    <property type="gene ID" value="TraesROB_scaffold_129897_01G000100"/>
</dbReference>
<dbReference type="Gramene" id="TraesLDM2A03G00701330.1">
    <property type="protein sequence ID" value="TraesLDM2A03G00701330.1.CDS1"/>
    <property type="gene ID" value="TraesLDM2A03G00701330"/>
</dbReference>
<evidence type="ECO:0000313" key="2">
    <source>
        <dbReference type="EnsemblPlants" id="TraesCS2A02G266900.1.cds1"/>
    </source>
</evidence>
<dbReference type="GeneID" id="123185368"/>
<dbReference type="PANTHER" id="PTHR34789:SF8">
    <property type="entry name" value="OS07G0123900 PROTEIN"/>
    <property type="match status" value="1"/>
</dbReference>
<dbReference type="Gramene" id="TraesCS2A03G0655300.1">
    <property type="protein sequence ID" value="TraesCS2A03G0655300.1.CDS1"/>
    <property type="gene ID" value="TraesCS2A03G0655300"/>
</dbReference>
<dbReference type="Gramene" id="TraesCLE_scaffold_026694_01G000100.1">
    <property type="protein sequence ID" value="TraesCLE_scaffold_026694_01G000100.1"/>
    <property type="gene ID" value="TraesCLE_scaffold_026694_01G000100"/>
</dbReference>
<dbReference type="Gramene" id="TraesCS2A02G266900.1">
    <property type="protein sequence ID" value="TraesCS2A02G266900.1.cds1"/>
    <property type="gene ID" value="TraesCS2A02G266900"/>
</dbReference>
<feature type="chain" id="PRO_5043171285" description="Glycine-rich protein" evidence="1">
    <location>
        <begin position="29"/>
        <end position="141"/>
    </location>
</feature>
<name>A0A3B6AXJ2_WHEAT</name>
<gene>
    <name evidence="2" type="primary">LOC123185368</name>
</gene>
<dbReference type="STRING" id="4565.A0A3B6AXJ2"/>
<organism evidence="2">
    <name type="scientific">Triticum aestivum</name>
    <name type="common">Wheat</name>
    <dbReference type="NCBI Taxonomy" id="4565"/>
    <lineage>
        <taxon>Eukaryota</taxon>
        <taxon>Viridiplantae</taxon>
        <taxon>Streptophyta</taxon>
        <taxon>Embryophyta</taxon>
        <taxon>Tracheophyta</taxon>
        <taxon>Spermatophyta</taxon>
        <taxon>Magnoliopsida</taxon>
        <taxon>Liliopsida</taxon>
        <taxon>Poales</taxon>
        <taxon>Poaceae</taxon>
        <taxon>BOP clade</taxon>
        <taxon>Pooideae</taxon>
        <taxon>Triticodae</taxon>
        <taxon>Triticeae</taxon>
        <taxon>Triticinae</taxon>
        <taxon>Triticum</taxon>
    </lineage>
</organism>